<dbReference type="RefSeq" id="YP_009550513.1">
    <property type="nucleotide sequence ID" value="NC_040295.1"/>
</dbReference>
<keyword evidence="2" id="KW-0934">Plastid</keyword>
<geneLocation type="plastid" evidence="2"/>
<sequence length="59" mass="6619">MKLNEAICLLNGISLIALIFIRTPLKMARIETNTNQALDNTIITFTVLYIGIILGLKTW</sequence>
<dbReference type="EMBL" id="MK281453">
    <property type="protein sequence ID" value="QAA11497.1"/>
    <property type="molecule type" value="Genomic_DNA"/>
</dbReference>
<keyword evidence="1" id="KW-0812">Transmembrane</keyword>
<keyword evidence="1" id="KW-0472">Membrane</keyword>
<dbReference type="AlphaFoldDB" id="A0A410D1Z2"/>
<evidence type="ECO:0000313" key="2">
    <source>
        <dbReference type="EMBL" id="QAA11497.1"/>
    </source>
</evidence>
<feature type="transmembrane region" description="Helical" evidence="1">
    <location>
        <begin position="6"/>
        <end position="25"/>
    </location>
</feature>
<protein>
    <submittedName>
        <fullName evidence="2">Protein-export membrane protein SecG</fullName>
    </submittedName>
</protein>
<reference evidence="2" key="1">
    <citation type="journal article" date="2019" name="Genome Biol. Evol.">
        <title>Plastid Genomes and Proteins Illuminate the Evolution of Eustigmatophyte Algae and Their Bacterial Endosymbionts.</title>
        <authorList>
            <person name="Sevcikova T."/>
            <person name="Yurchenko T."/>
            <person name="Fawley K.P."/>
            <person name="Amaral R."/>
            <person name="Strnad H."/>
            <person name="Santos L.M."/>
            <person name="Fawley M.W."/>
            <person name="Elias M."/>
        </authorList>
    </citation>
    <scope>NUCLEOTIDE SEQUENCE</scope>
</reference>
<name>A0A410D1Z2_9STRA</name>
<evidence type="ECO:0000256" key="1">
    <source>
        <dbReference type="SAM" id="Phobius"/>
    </source>
</evidence>
<keyword evidence="1" id="KW-1133">Transmembrane helix</keyword>
<proteinExistence type="predicted"/>
<gene>
    <name evidence="2" type="primary">secG</name>
</gene>
<dbReference type="GeneID" id="38947508"/>
<feature type="transmembrane region" description="Helical" evidence="1">
    <location>
        <begin position="37"/>
        <end position="56"/>
    </location>
</feature>
<organism evidence="2">
    <name type="scientific">Eustigmatophyceae sp. Bat 8/9-7w</name>
    <dbReference type="NCBI Taxonomy" id="2506144"/>
    <lineage>
        <taxon>Eukaryota</taxon>
        <taxon>Sar</taxon>
        <taxon>Stramenopiles</taxon>
        <taxon>Ochrophyta</taxon>
        <taxon>Eustigmatophyceae</taxon>
    </lineage>
</organism>
<accession>A0A410D1Z2</accession>